<dbReference type="EMBL" id="MU069653">
    <property type="protein sequence ID" value="KAF5836588.1"/>
    <property type="molecule type" value="Genomic_DNA"/>
</dbReference>
<organism evidence="2 3">
    <name type="scientific">Dunaliella salina</name>
    <name type="common">Green alga</name>
    <name type="synonym">Protococcus salinus</name>
    <dbReference type="NCBI Taxonomy" id="3046"/>
    <lineage>
        <taxon>Eukaryota</taxon>
        <taxon>Viridiplantae</taxon>
        <taxon>Chlorophyta</taxon>
        <taxon>core chlorophytes</taxon>
        <taxon>Chlorophyceae</taxon>
        <taxon>CS clade</taxon>
        <taxon>Chlamydomonadales</taxon>
        <taxon>Dunaliellaceae</taxon>
        <taxon>Dunaliella</taxon>
    </lineage>
</organism>
<keyword evidence="3" id="KW-1185">Reference proteome</keyword>
<name>A0ABQ7GPX1_DUNSA</name>
<evidence type="ECO:0000313" key="2">
    <source>
        <dbReference type="EMBL" id="KAF5836588.1"/>
    </source>
</evidence>
<comment type="caution">
    <text evidence="2">The sequence shown here is derived from an EMBL/GenBank/DDBJ whole genome shotgun (WGS) entry which is preliminary data.</text>
</comment>
<protein>
    <recommendedName>
        <fullName evidence="1">DUF7876 domain-containing protein</fullName>
    </recommendedName>
</protein>
<dbReference type="PANTHER" id="PTHR37197">
    <property type="entry name" value="F19K23.17 PROTEIN"/>
    <property type="match status" value="1"/>
</dbReference>
<proteinExistence type="predicted"/>
<evidence type="ECO:0000259" key="1">
    <source>
        <dbReference type="Pfam" id="PF25286"/>
    </source>
</evidence>
<dbReference type="InterPro" id="IPR057198">
    <property type="entry name" value="DUF7876"/>
</dbReference>
<dbReference type="PANTHER" id="PTHR37197:SF2">
    <property type="entry name" value="F19K23.17 PROTEIN"/>
    <property type="match status" value="1"/>
</dbReference>
<sequence>MQLSASVSPYQTQQLPSYQTRQLHLKRAPSSRLFLQKATPPPCSSSQSNRLLARTTSGSTSVLPVPRLIQYYNEVQHPARANRRYSLCISDFVNEAIQAFACGFNEVQLEKEVAASVKKQQEDNPGSMQDFDQEDCIRCIMIVWTTLVISPKTVRRWAIEKPISDATFKLWRGFCTMIVSAYFERRMAWFPIDRLSMELAASQDLVETHDRVAERARIVFTVLETVYPQFPSA</sequence>
<reference evidence="2" key="1">
    <citation type="submission" date="2017-08" db="EMBL/GenBank/DDBJ databases">
        <authorList>
            <person name="Polle J.E."/>
            <person name="Barry K."/>
            <person name="Cushman J."/>
            <person name="Schmutz J."/>
            <person name="Tran D."/>
            <person name="Hathwaick L.T."/>
            <person name="Yim W.C."/>
            <person name="Jenkins J."/>
            <person name="Mckie-Krisberg Z.M."/>
            <person name="Prochnik S."/>
            <person name="Lindquist E."/>
            <person name="Dockter R.B."/>
            <person name="Adam C."/>
            <person name="Molina H."/>
            <person name="Bunkerborg J."/>
            <person name="Jin E."/>
            <person name="Buchheim M."/>
            <person name="Magnuson J."/>
        </authorList>
    </citation>
    <scope>NUCLEOTIDE SEQUENCE</scope>
    <source>
        <strain evidence="2">CCAP 19/18</strain>
    </source>
</reference>
<accession>A0ABQ7GPX1</accession>
<dbReference type="Proteomes" id="UP000815325">
    <property type="component" value="Unassembled WGS sequence"/>
</dbReference>
<evidence type="ECO:0000313" key="3">
    <source>
        <dbReference type="Proteomes" id="UP000815325"/>
    </source>
</evidence>
<feature type="domain" description="DUF7876" evidence="1">
    <location>
        <begin position="68"/>
        <end position="231"/>
    </location>
</feature>
<dbReference type="Pfam" id="PF25286">
    <property type="entry name" value="DUF7876"/>
    <property type="match status" value="1"/>
</dbReference>
<gene>
    <name evidence="2" type="ORF">DUNSADRAFT_5705</name>
</gene>